<comment type="caution">
    <text evidence="2">The sequence shown here is derived from an EMBL/GenBank/DDBJ whole genome shotgun (WGS) entry which is preliminary data.</text>
</comment>
<name>A0AAW0D2T3_9AGAR</name>
<protein>
    <submittedName>
        <fullName evidence="2">Uncharacterized protein</fullName>
    </submittedName>
</protein>
<organism evidence="2 3">
    <name type="scientific">Favolaschia claudopus</name>
    <dbReference type="NCBI Taxonomy" id="2862362"/>
    <lineage>
        <taxon>Eukaryota</taxon>
        <taxon>Fungi</taxon>
        <taxon>Dikarya</taxon>
        <taxon>Basidiomycota</taxon>
        <taxon>Agaricomycotina</taxon>
        <taxon>Agaricomycetes</taxon>
        <taxon>Agaricomycetidae</taxon>
        <taxon>Agaricales</taxon>
        <taxon>Marasmiineae</taxon>
        <taxon>Mycenaceae</taxon>
        <taxon>Favolaschia</taxon>
    </lineage>
</organism>
<accession>A0AAW0D2T3</accession>
<dbReference type="Proteomes" id="UP001362999">
    <property type="component" value="Unassembled WGS sequence"/>
</dbReference>
<keyword evidence="3" id="KW-1185">Reference proteome</keyword>
<sequence length="718" mass="81228">MFLEMVPPDQLDAALYRTRWLKLQIQPSLLNGKLDVFQELTGRLINEFTTQTSAVGHISSVLLDRFNDIVPKCRIMLPTGIRGPTDSLHLVIDEVQYAASQHLDAFRSEPRADKKATKDAVPPPETQKSDSDEEEKIPASQRRPILREILKAWVHEYPVTMIVAGTGVDKEALDETMNSAVGKTEPYGLTHNTGLFGGKEEVADSDSLQDWYIRRFLPPDLQVDPKYVCLIDRTKYWLKGRFRFTAGFISELLAAGYENPHETLNEYIFKFSLPPKSTGRATAATQQQYEKIGMVVTDCPPQFMNDDPSLRKKIRKTLSERITFDFERLKSQPDHLIDIANMTTDYWVTPHADLNVSHWGQDFVQWGFARFLPDTNAHNISSARIDEPLVMLTLAQWLSRPGFLRSMHAALVSDIGKLNDTHGYNGFERYIAFCFSGLFSDTSGSRLLKDIFNFKSDLPQWANKKATLVSCWKPDETSEKWEEATVDWNARPSHHLASSNNVDDTLDWLEGKSRAPICFPDKFMGPDLLMRLRIEDGTRIWVAVQCKYESSDQLKAGKLIAGAKSLDPEQYFKSNPVYHTRALDALKVLPNPVMAEGLGYYNILQVIASFPGDPSIDEARRGKTRRSVSNEMTSLNMDYLAEITGRMRPYAFLRDKLKTHMLKRLHSQVEGAEAVGVIIRSSKRIRVNKDVKEVAADSDVEMAPPASQASDAMQDVEA</sequence>
<evidence type="ECO:0000313" key="3">
    <source>
        <dbReference type="Proteomes" id="UP001362999"/>
    </source>
</evidence>
<proteinExistence type="predicted"/>
<feature type="region of interest" description="Disordered" evidence="1">
    <location>
        <begin position="106"/>
        <end position="140"/>
    </location>
</feature>
<dbReference type="EMBL" id="JAWWNJ010000011">
    <property type="protein sequence ID" value="KAK7044929.1"/>
    <property type="molecule type" value="Genomic_DNA"/>
</dbReference>
<evidence type="ECO:0000256" key="1">
    <source>
        <dbReference type="SAM" id="MobiDB-lite"/>
    </source>
</evidence>
<evidence type="ECO:0000313" key="2">
    <source>
        <dbReference type="EMBL" id="KAK7044929.1"/>
    </source>
</evidence>
<feature type="compositionally biased region" description="Basic and acidic residues" evidence="1">
    <location>
        <begin position="106"/>
        <end position="118"/>
    </location>
</feature>
<gene>
    <name evidence="2" type="ORF">R3P38DRAFT_2881754</name>
</gene>
<reference evidence="2 3" key="1">
    <citation type="journal article" date="2024" name="J Genomics">
        <title>Draft genome sequencing and assembly of Favolaschia claudopus CIRM-BRFM 2984 isolated from oak limbs.</title>
        <authorList>
            <person name="Navarro D."/>
            <person name="Drula E."/>
            <person name="Chaduli D."/>
            <person name="Cazenave R."/>
            <person name="Ahrendt S."/>
            <person name="Wang J."/>
            <person name="Lipzen A."/>
            <person name="Daum C."/>
            <person name="Barry K."/>
            <person name="Grigoriev I.V."/>
            <person name="Favel A."/>
            <person name="Rosso M.N."/>
            <person name="Martin F."/>
        </authorList>
    </citation>
    <scope>NUCLEOTIDE SEQUENCE [LARGE SCALE GENOMIC DNA]</scope>
    <source>
        <strain evidence="2 3">CIRM-BRFM 2984</strain>
    </source>
</reference>
<dbReference type="AlphaFoldDB" id="A0AAW0D2T3"/>
<feature type="region of interest" description="Disordered" evidence="1">
    <location>
        <begin position="694"/>
        <end position="718"/>
    </location>
</feature>